<evidence type="ECO:0000256" key="5">
    <source>
        <dbReference type="ARBA" id="ARBA00023004"/>
    </source>
</evidence>
<dbReference type="Proteomes" id="UP000031546">
    <property type="component" value="Unassembled WGS sequence"/>
</dbReference>
<feature type="domain" description="Cytochrome c" evidence="10">
    <location>
        <begin position="62"/>
        <end position="137"/>
    </location>
</feature>
<comment type="caution">
    <text evidence="11">The sequence shown here is derived from an EMBL/GenBank/DDBJ whole genome shotgun (WGS) entry which is preliminary data.</text>
</comment>
<protein>
    <submittedName>
        <fullName evidence="12">Cytochrome c</fullName>
    </submittedName>
</protein>
<evidence type="ECO:0000313" key="12">
    <source>
        <dbReference type="EMBL" id="MDB0579741.1"/>
    </source>
</evidence>
<dbReference type="GeneID" id="77844501"/>
<keyword evidence="3 7" id="KW-0479">Metal-binding</keyword>
<feature type="compositionally biased region" description="Acidic residues" evidence="8">
    <location>
        <begin position="25"/>
        <end position="63"/>
    </location>
</feature>
<gene>
    <name evidence="12" type="ORF">F7P68_0004295</name>
    <name evidence="11" type="ORF">SN16_02980</name>
</gene>
<keyword evidence="1" id="KW-0813">Transport</keyword>
<dbReference type="EMBL" id="JXII01000002">
    <property type="protein sequence ID" value="KIH71645.1"/>
    <property type="molecule type" value="Genomic_DNA"/>
</dbReference>
<dbReference type="InterPro" id="IPR009056">
    <property type="entry name" value="Cyt_c-like_dom"/>
</dbReference>
<dbReference type="PROSITE" id="PS51257">
    <property type="entry name" value="PROKAR_LIPOPROTEIN"/>
    <property type="match status" value="1"/>
</dbReference>
<feature type="region of interest" description="Disordered" evidence="8">
    <location>
        <begin position="19"/>
        <end position="102"/>
    </location>
</feature>
<sequence>MKKFWLLMSFAMVLVLGACGGDSGGDSEEATDEATTEETTMEESTEEETEESTEESDSADAGDSELAQEAYQQNNCMSCHGEDLEGASGPALTDVGSRLSEDEIRTTIEEGGNGMPSGLVSDEEELDALVQWLSTQTGE</sequence>
<feature type="chain" id="PRO_5039669695" evidence="9">
    <location>
        <begin position="21"/>
        <end position="139"/>
    </location>
</feature>
<keyword evidence="5 7" id="KW-0408">Iron</keyword>
<dbReference type="Gene3D" id="1.10.760.10">
    <property type="entry name" value="Cytochrome c-like domain"/>
    <property type="match status" value="1"/>
</dbReference>
<evidence type="ECO:0000256" key="3">
    <source>
        <dbReference type="ARBA" id="ARBA00022723"/>
    </source>
</evidence>
<evidence type="ECO:0000256" key="1">
    <source>
        <dbReference type="ARBA" id="ARBA00022448"/>
    </source>
</evidence>
<dbReference type="InterPro" id="IPR051811">
    <property type="entry name" value="Cytochrome_c550/c551-like"/>
</dbReference>
<reference evidence="12" key="3">
    <citation type="submission" date="2022-12" db="EMBL/GenBank/DDBJ databases">
        <title>Genome analysis and biological profiling of marine Salinicoccus roseus MOSEL-ME25.</title>
        <authorList>
            <person name="Mirza F.T."/>
            <person name="Xie Y."/>
            <person name="Shinwari Z.K."/>
        </authorList>
    </citation>
    <scope>NUCLEOTIDE SEQUENCE</scope>
    <source>
        <strain evidence="12">MOSEL-ME25</strain>
    </source>
</reference>
<dbReference type="EMBL" id="JABEVU030000001">
    <property type="protein sequence ID" value="MDB0579741.1"/>
    <property type="molecule type" value="Genomic_DNA"/>
</dbReference>
<dbReference type="GO" id="GO:0020037">
    <property type="term" value="F:heme binding"/>
    <property type="evidence" value="ECO:0007669"/>
    <property type="project" value="InterPro"/>
</dbReference>
<evidence type="ECO:0000256" key="6">
    <source>
        <dbReference type="PIRSR" id="PIRSR000025-1"/>
    </source>
</evidence>
<dbReference type="Pfam" id="PF13442">
    <property type="entry name" value="Cytochrome_CBB3"/>
    <property type="match status" value="1"/>
</dbReference>
<evidence type="ECO:0000313" key="14">
    <source>
        <dbReference type="Proteomes" id="UP000527860"/>
    </source>
</evidence>
<dbReference type="STRING" id="45670.SN16_02980"/>
<feature type="binding site" description="axial binding residue" evidence="7">
    <location>
        <position position="115"/>
    </location>
    <ligand>
        <name>heme c</name>
        <dbReference type="ChEBI" id="CHEBI:61717"/>
    </ligand>
    <ligandPart>
        <name>Fe</name>
        <dbReference type="ChEBI" id="CHEBI:18248"/>
    </ligandPart>
</feature>
<feature type="signal peptide" evidence="9">
    <location>
        <begin position="1"/>
        <end position="20"/>
    </location>
</feature>
<dbReference type="GO" id="GO:0009055">
    <property type="term" value="F:electron transfer activity"/>
    <property type="evidence" value="ECO:0007669"/>
    <property type="project" value="InterPro"/>
</dbReference>
<dbReference type="AlphaFoldDB" id="A0A0C2HD80"/>
<keyword evidence="4" id="KW-0249">Electron transport</keyword>
<dbReference type="GO" id="GO:0016020">
    <property type="term" value="C:membrane"/>
    <property type="evidence" value="ECO:0007669"/>
    <property type="project" value="InterPro"/>
</dbReference>
<evidence type="ECO:0000256" key="9">
    <source>
        <dbReference type="SAM" id="SignalP"/>
    </source>
</evidence>
<reference evidence="11 13" key="1">
    <citation type="submission" date="2015-01" db="EMBL/GenBank/DDBJ databases">
        <title>Genome sequences of high lactate-tolerant strain Salinicoccus roseus W12 with industrial interest.</title>
        <authorList>
            <person name="Wang H."/>
            <person name="Yu B."/>
        </authorList>
    </citation>
    <scope>NUCLEOTIDE SEQUENCE [LARGE SCALE GENOMIC DNA]</scope>
    <source>
        <strain evidence="11 13">W12</strain>
    </source>
</reference>
<evidence type="ECO:0000256" key="4">
    <source>
        <dbReference type="ARBA" id="ARBA00022982"/>
    </source>
</evidence>
<evidence type="ECO:0000256" key="2">
    <source>
        <dbReference type="ARBA" id="ARBA00022617"/>
    </source>
</evidence>
<dbReference type="GO" id="GO:0005506">
    <property type="term" value="F:iron ion binding"/>
    <property type="evidence" value="ECO:0007669"/>
    <property type="project" value="InterPro"/>
</dbReference>
<keyword evidence="9" id="KW-0732">Signal</keyword>
<dbReference type="InterPro" id="IPR036909">
    <property type="entry name" value="Cyt_c-like_dom_sf"/>
</dbReference>
<accession>A0A0C2HD80</accession>
<organism evidence="11 13">
    <name type="scientific">Salinicoccus roseus</name>
    <dbReference type="NCBI Taxonomy" id="45670"/>
    <lineage>
        <taxon>Bacteria</taxon>
        <taxon>Bacillati</taxon>
        <taxon>Bacillota</taxon>
        <taxon>Bacilli</taxon>
        <taxon>Bacillales</taxon>
        <taxon>Staphylococcaceae</taxon>
        <taxon>Salinicoccus</taxon>
    </lineage>
</organism>
<reference evidence="12" key="2">
    <citation type="submission" date="2020-04" db="EMBL/GenBank/DDBJ databases">
        <authorList>
            <person name="Tanveer F."/>
            <person name="Xie Y."/>
            <person name="Shinwari Z.K."/>
        </authorList>
    </citation>
    <scope>NUCLEOTIDE SEQUENCE</scope>
    <source>
        <strain evidence="12">MOSEL-ME25</strain>
    </source>
</reference>
<dbReference type="Proteomes" id="UP000527860">
    <property type="component" value="Unassembled WGS sequence"/>
</dbReference>
<evidence type="ECO:0000256" key="7">
    <source>
        <dbReference type="PIRSR" id="PIRSR000025-2"/>
    </source>
</evidence>
<dbReference type="RefSeq" id="WP_040105105.1">
    <property type="nucleotide sequence ID" value="NZ_CANLZD010000002.1"/>
</dbReference>
<dbReference type="PROSITE" id="PS51007">
    <property type="entry name" value="CYTC"/>
    <property type="match status" value="1"/>
</dbReference>
<keyword evidence="2 6" id="KW-0349">Heme</keyword>
<evidence type="ECO:0000256" key="8">
    <source>
        <dbReference type="SAM" id="MobiDB-lite"/>
    </source>
</evidence>
<evidence type="ECO:0000313" key="13">
    <source>
        <dbReference type="Proteomes" id="UP000031546"/>
    </source>
</evidence>
<evidence type="ECO:0000259" key="10">
    <source>
        <dbReference type="PROSITE" id="PS51007"/>
    </source>
</evidence>
<dbReference type="InterPro" id="IPR012218">
    <property type="entry name" value="Cyt_c_BACSU-c550-type"/>
</dbReference>
<dbReference type="PIRSF" id="PIRSF000025">
    <property type="entry name" value="Cytc_Bsub_c550"/>
    <property type="match status" value="1"/>
</dbReference>
<feature type="binding site" description="covalent" evidence="6">
    <location>
        <position position="79"/>
    </location>
    <ligand>
        <name>heme c</name>
        <dbReference type="ChEBI" id="CHEBI:61717"/>
    </ligand>
</feature>
<feature type="binding site" description="axial binding residue" evidence="7">
    <location>
        <position position="80"/>
    </location>
    <ligand>
        <name>heme c</name>
        <dbReference type="ChEBI" id="CHEBI:61717"/>
    </ligand>
    <ligandPart>
        <name>Fe</name>
        <dbReference type="ChEBI" id="CHEBI:18248"/>
    </ligandPart>
</feature>
<dbReference type="PANTHER" id="PTHR37823">
    <property type="entry name" value="CYTOCHROME C-553-LIKE"/>
    <property type="match status" value="1"/>
</dbReference>
<evidence type="ECO:0000313" key="11">
    <source>
        <dbReference type="EMBL" id="KIH71645.1"/>
    </source>
</evidence>
<proteinExistence type="predicted"/>
<keyword evidence="14" id="KW-1185">Reference proteome</keyword>
<comment type="PTM">
    <text evidence="6">Binds 1 heme c group covalently per subunit.</text>
</comment>
<dbReference type="OrthoDB" id="7933886at2"/>
<name>A0A0C2HD80_9STAP</name>
<dbReference type="SUPFAM" id="SSF46626">
    <property type="entry name" value="Cytochrome c"/>
    <property type="match status" value="1"/>
</dbReference>
<dbReference type="PANTHER" id="PTHR37823:SF2">
    <property type="entry name" value="CYTOCHROME C-550"/>
    <property type="match status" value="1"/>
</dbReference>
<feature type="binding site" description="covalent" evidence="6">
    <location>
        <position position="76"/>
    </location>
    <ligand>
        <name>heme c</name>
        <dbReference type="ChEBI" id="CHEBI:61717"/>
    </ligand>
</feature>